<sequence>MPYLRRRRRRSVLACTRPPRAAILTRIGQEWLSVLAFSCLHPTKSASQKRQTPGATPRTALG</sequence>
<evidence type="ECO:0000313" key="3">
    <source>
        <dbReference type="Proteomes" id="UP000014629"/>
    </source>
</evidence>
<dbReference type="AlphaFoldDB" id="S4ATY4"/>
<feature type="region of interest" description="Disordered" evidence="1">
    <location>
        <begin position="43"/>
        <end position="62"/>
    </location>
</feature>
<evidence type="ECO:0000313" key="2">
    <source>
        <dbReference type="EMBL" id="EPH44877.1"/>
    </source>
</evidence>
<organism evidence="2 3">
    <name type="scientific">Streptomyces aurantiacus JA 4570</name>
    <dbReference type="NCBI Taxonomy" id="1286094"/>
    <lineage>
        <taxon>Bacteria</taxon>
        <taxon>Bacillati</taxon>
        <taxon>Actinomycetota</taxon>
        <taxon>Actinomycetes</taxon>
        <taxon>Kitasatosporales</taxon>
        <taxon>Streptomycetaceae</taxon>
        <taxon>Streptomyces</taxon>
        <taxon>Streptomyces aurantiacus group</taxon>
    </lineage>
</organism>
<dbReference type="Proteomes" id="UP000014629">
    <property type="component" value="Unassembled WGS sequence"/>
</dbReference>
<gene>
    <name evidence="2" type="ORF">STRAU_2062</name>
</gene>
<dbReference type="PATRIC" id="fig|1286094.4.peg.2038"/>
<feature type="compositionally biased region" description="Polar residues" evidence="1">
    <location>
        <begin position="44"/>
        <end position="54"/>
    </location>
</feature>
<keyword evidence="3" id="KW-1185">Reference proteome</keyword>
<name>S4ATY4_9ACTN</name>
<proteinExistence type="predicted"/>
<evidence type="ECO:0000256" key="1">
    <source>
        <dbReference type="SAM" id="MobiDB-lite"/>
    </source>
</evidence>
<dbReference type="EMBL" id="AOPZ01000073">
    <property type="protein sequence ID" value="EPH44877.1"/>
    <property type="molecule type" value="Genomic_DNA"/>
</dbReference>
<reference evidence="2 3" key="1">
    <citation type="submission" date="2013-02" db="EMBL/GenBank/DDBJ databases">
        <title>Draft Genome Sequence of Streptomyces aurantiacus, Which Produces Setomimycin.</title>
        <authorList>
            <person name="Gruening B.A."/>
            <person name="Praeg A."/>
            <person name="Erxleben A."/>
            <person name="Guenther S."/>
            <person name="Mueller M."/>
        </authorList>
    </citation>
    <scope>NUCLEOTIDE SEQUENCE [LARGE SCALE GENOMIC DNA]</scope>
    <source>
        <strain evidence="2 3">JA 4570</strain>
    </source>
</reference>
<protein>
    <submittedName>
        <fullName evidence="2">Uncharacterized protein</fullName>
    </submittedName>
</protein>
<accession>S4ATY4</accession>
<comment type="caution">
    <text evidence="2">The sequence shown here is derived from an EMBL/GenBank/DDBJ whole genome shotgun (WGS) entry which is preliminary data.</text>
</comment>